<evidence type="ECO:0000259" key="8">
    <source>
        <dbReference type="PROSITE" id="PS51883"/>
    </source>
</evidence>
<evidence type="ECO:0000259" key="6">
    <source>
        <dbReference type="PROSITE" id="PS51710"/>
    </source>
</evidence>
<evidence type="ECO:0000256" key="1">
    <source>
        <dbReference type="ARBA" id="ARBA00022490"/>
    </source>
</evidence>
<dbReference type="SUPFAM" id="SSF52540">
    <property type="entry name" value="P-loop containing nucleoside triphosphate hydrolases"/>
    <property type="match status" value="1"/>
</dbReference>
<accession>K2FYP5</accession>
<dbReference type="PRINTS" id="PR00326">
    <property type="entry name" value="GTP1OBG"/>
</dbReference>
<dbReference type="PANTHER" id="PTHR11702">
    <property type="entry name" value="DEVELOPMENTALLY REGULATED GTP-BINDING PROTEIN-RELATED"/>
    <property type="match status" value="1"/>
</dbReference>
<dbReference type="Gene3D" id="3.40.50.300">
    <property type="entry name" value="P-loop containing nucleotide triphosphate hydrolases"/>
    <property type="match status" value="1"/>
</dbReference>
<sequence>MFIDEVKIKLRAWKWWDWIVSWRREKCIPNWWPFWGNWWKWADIILQANPNINTLIDFRHKKLIKAENGEKWWLQERAWIGWVDLVINVPVWTIVRDASTWEFIYDLSKNWERLLICRWWRWGYWNSHFATSTRQAPKFAELWDIWEEIEVNLELKLVADIWIIWLPNAWKSTLIKTITNVKPKIASYPFTTIIPNLWVMEHKWKSLVIEDVPWLIKWASHWKWLWLNFLKHIERTRVLLHLLDLQELDKIIENYNDIRNELKIFSEDLASKKEIVVLSKSDLFDKEMIDYIIKEFKAKTKIKDIFVISAPANIWIEVLKDYLVDKFANDEEIEITQEKQETVKFYDLKDEMKDFEIIDNWNLQFEVKWERIEQIVRMTDMKNLEAVLRVYDVMTKMWITKKIDSIIRVKYEKEVQYFLFENEKWDDIFPKVVISGRVFTLDKLFLN</sequence>
<dbReference type="InterPro" id="IPR027417">
    <property type="entry name" value="P-loop_NTPase"/>
</dbReference>
<feature type="domain" description="Obg" evidence="8">
    <location>
        <begin position="1"/>
        <end position="158"/>
    </location>
</feature>
<dbReference type="PANTHER" id="PTHR11702:SF31">
    <property type="entry name" value="MITOCHONDRIAL RIBOSOME-ASSOCIATED GTPASE 2"/>
    <property type="match status" value="1"/>
</dbReference>
<dbReference type="InterPro" id="IPR036726">
    <property type="entry name" value="GTP1_OBG_dom_sf"/>
</dbReference>
<keyword evidence="1" id="KW-0963">Cytoplasm</keyword>
<keyword evidence="5" id="KW-0342">GTP-binding</keyword>
<feature type="domain" description="OBG-type G" evidence="6">
    <location>
        <begin position="159"/>
        <end position="328"/>
    </location>
</feature>
<gene>
    <name evidence="9" type="primary">obgE</name>
    <name evidence="9" type="ORF">ACD_4C00086G0013</name>
</gene>
<dbReference type="InterPro" id="IPR006169">
    <property type="entry name" value="GTP1_OBG_dom"/>
</dbReference>
<dbReference type="PROSITE" id="PS51883">
    <property type="entry name" value="OBG"/>
    <property type="match status" value="1"/>
</dbReference>
<dbReference type="InterPro" id="IPR045086">
    <property type="entry name" value="OBG_GTPase"/>
</dbReference>
<name>K2FYP5_9BACT</name>
<dbReference type="Pfam" id="PF01926">
    <property type="entry name" value="MMR_HSR1"/>
    <property type="match status" value="1"/>
</dbReference>
<organism evidence="9">
    <name type="scientific">uncultured bacterium</name>
    <name type="common">gcode 4</name>
    <dbReference type="NCBI Taxonomy" id="1234023"/>
    <lineage>
        <taxon>Bacteria</taxon>
        <taxon>environmental samples</taxon>
    </lineage>
</organism>
<evidence type="ECO:0000256" key="3">
    <source>
        <dbReference type="ARBA" id="ARBA00022801"/>
    </source>
</evidence>
<evidence type="ECO:0000256" key="4">
    <source>
        <dbReference type="ARBA" id="ARBA00022842"/>
    </source>
</evidence>
<dbReference type="GO" id="GO:0042254">
    <property type="term" value="P:ribosome biogenesis"/>
    <property type="evidence" value="ECO:0007669"/>
    <property type="project" value="UniProtKB-UniRule"/>
</dbReference>
<keyword evidence="4" id="KW-0460">Magnesium</keyword>
<feature type="domain" description="OCT" evidence="7">
    <location>
        <begin position="347"/>
        <end position="426"/>
    </location>
</feature>
<dbReference type="GO" id="GO:0005525">
    <property type="term" value="F:GTP binding"/>
    <property type="evidence" value="ECO:0007669"/>
    <property type="project" value="UniProtKB-KW"/>
</dbReference>
<dbReference type="SUPFAM" id="SSF82051">
    <property type="entry name" value="Obg GTP-binding protein N-terminal domain"/>
    <property type="match status" value="1"/>
</dbReference>
<dbReference type="EMBL" id="AMFJ01000602">
    <property type="protein sequence ID" value="EKE27022.1"/>
    <property type="molecule type" value="Genomic_DNA"/>
</dbReference>
<reference evidence="9" key="1">
    <citation type="journal article" date="2012" name="Science">
        <title>Fermentation, hydrogen, and sulfur metabolism in multiple uncultivated bacterial phyla.</title>
        <authorList>
            <person name="Wrighton K.C."/>
            <person name="Thomas B.C."/>
            <person name="Sharon I."/>
            <person name="Miller C.S."/>
            <person name="Castelle C.J."/>
            <person name="VerBerkmoes N.C."/>
            <person name="Wilkins M.J."/>
            <person name="Hettich R.L."/>
            <person name="Lipton M.S."/>
            <person name="Williams K.H."/>
            <person name="Long P.E."/>
            <person name="Banfield J.F."/>
        </authorList>
    </citation>
    <scope>NUCLEOTIDE SEQUENCE [LARGE SCALE GENOMIC DNA]</scope>
</reference>
<dbReference type="InterPro" id="IPR006073">
    <property type="entry name" value="GTP-bd"/>
</dbReference>
<comment type="caution">
    <text evidence="9">The sequence shown here is derived from an EMBL/GenBank/DDBJ whole genome shotgun (WGS) entry which is preliminary data.</text>
</comment>
<evidence type="ECO:0000256" key="5">
    <source>
        <dbReference type="ARBA" id="ARBA00023134"/>
    </source>
</evidence>
<dbReference type="Pfam" id="PF01018">
    <property type="entry name" value="GTP1_OBG"/>
    <property type="match status" value="1"/>
</dbReference>
<dbReference type="AlphaFoldDB" id="K2FYP5"/>
<evidence type="ECO:0000259" key="7">
    <source>
        <dbReference type="PROSITE" id="PS51881"/>
    </source>
</evidence>
<dbReference type="InterPro" id="IPR031167">
    <property type="entry name" value="G_OBG"/>
</dbReference>
<proteinExistence type="predicted"/>
<keyword evidence="2" id="KW-0547">Nucleotide-binding</keyword>
<dbReference type="Gene3D" id="2.70.210.12">
    <property type="entry name" value="GTP1/OBG domain"/>
    <property type="match status" value="1"/>
</dbReference>
<evidence type="ECO:0000256" key="2">
    <source>
        <dbReference type="ARBA" id="ARBA00022741"/>
    </source>
</evidence>
<dbReference type="PROSITE" id="PS51710">
    <property type="entry name" value="G_OBG"/>
    <property type="match status" value="1"/>
</dbReference>
<dbReference type="PROSITE" id="PS51881">
    <property type="entry name" value="OCT"/>
    <property type="match status" value="1"/>
</dbReference>
<dbReference type="GO" id="GO:0003924">
    <property type="term" value="F:GTPase activity"/>
    <property type="evidence" value="ECO:0007669"/>
    <property type="project" value="InterPro"/>
</dbReference>
<dbReference type="InterPro" id="IPR015349">
    <property type="entry name" value="OCT_dom"/>
</dbReference>
<keyword evidence="3" id="KW-0378">Hydrolase</keyword>
<protein>
    <submittedName>
        <fullName evidence="9">GTPase ObgE</fullName>
    </submittedName>
</protein>
<evidence type="ECO:0000313" key="9">
    <source>
        <dbReference type="EMBL" id="EKE27022.1"/>
    </source>
</evidence>